<reference evidence="2" key="1">
    <citation type="journal article" date="2024" name="Syst. Appl. Microbiol.">
        <title>First single-strain enrichments of Electrothrix cable bacteria, description of E. aestuarii sp. nov. and E. rattekaaiensis sp. nov., and proposal of a cable bacteria taxonomy following the rules of the SeqCode.</title>
        <authorList>
            <person name="Plum-Jensen L.E."/>
            <person name="Schramm A."/>
            <person name="Marshall I.P.G."/>
        </authorList>
    </citation>
    <scope>NUCLEOTIDE SEQUENCE</scope>
    <source>
        <strain evidence="2">Rat1</strain>
    </source>
</reference>
<dbReference type="KEGG" id="eaj:Q3M24_14715"/>
<dbReference type="PANTHER" id="PTHR38847:SF1">
    <property type="entry name" value="PSEUDOURIDINE SYNTHASE RSUA_RLUA-LIKE DOMAIN-CONTAINING PROTEIN"/>
    <property type="match status" value="1"/>
</dbReference>
<keyword evidence="1" id="KW-0732">Signal</keyword>
<evidence type="ECO:0000313" key="2">
    <source>
        <dbReference type="EMBL" id="XCN71560.1"/>
    </source>
</evidence>
<protein>
    <submittedName>
        <fullName evidence="2">DUF4360 domain-containing protein</fullName>
    </submittedName>
</protein>
<gene>
    <name evidence="2" type="ORF">Q3M24_14715</name>
</gene>
<dbReference type="EMBL" id="CP159373">
    <property type="protein sequence ID" value="XCN71560.1"/>
    <property type="molecule type" value="Genomic_DNA"/>
</dbReference>
<feature type="signal peptide" evidence="1">
    <location>
        <begin position="1"/>
        <end position="25"/>
    </location>
</feature>
<name>A0AAU8LRU9_9BACT</name>
<dbReference type="PANTHER" id="PTHR38847">
    <property type="match status" value="1"/>
</dbReference>
<sequence>MKKIQAFTLAVLVASIALVASQALAGSSVYFKSPVKARGTGCPGNNSMSVSGENTDTLTVLFDQFDAARPKNNAASGMMRTACSFAIPVHVPAGWQVSTMTADWRGYAEGKTKLHREYFFAGQRGPRADDSPKGDFSLRDNLMHTTWSKCGAGNVIIRINSSVRAASSPSYIAVDTLDLKNKIIFHLKSRKCN</sequence>
<proteinExistence type="predicted"/>
<organism evidence="2">
    <name type="scientific">Candidatus Electrothrix aestuarii</name>
    <dbReference type="NCBI Taxonomy" id="3062594"/>
    <lineage>
        <taxon>Bacteria</taxon>
        <taxon>Pseudomonadati</taxon>
        <taxon>Thermodesulfobacteriota</taxon>
        <taxon>Desulfobulbia</taxon>
        <taxon>Desulfobulbales</taxon>
        <taxon>Desulfobulbaceae</taxon>
        <taxon>Candidatus Electrothrix</taxon>
    </lineage>
</organism>
<evidence type="ECO:0000256" key="1">
    <source>
        <dbReference type="SAM" id="SignalP"/>
    </source>
</evidence>
<reference evidence="2" key="2">
    <citation type="submission" date="2024-06" db="EMBL/GenBank/DDBJ databases">
        <authorList>
            <person name="Plum-Jensen L.E."/>
            <person name="Schramm A."/>
            <person name="Marshall I.P.G."/>
        </authorList>
    </citation>
    <scope>NUCLEOTIDE SEQUENCE</scope>
    <source>
        <strain evidence="2">Rat1</strain>
    </source>
</reference>
<dbReference type="AlphaFoldDB" id="A0AAU8LRU9"/>
<dbReference type="InterPro" id="IPR025649">
    <property type="entry name" value="DUF4360"/>
</dbReference>
<accession>A0AAU8LRU9</accession>
<feature type="chain" id="PRO_5043358544" evidence="1">
    <location>
        <begin position="26"/>
        <end position="193"/>
    </location>
</feature>
<dbReference type="Pfam" id="PF14273">
    <property type="entry name" value="DUF4360"/>
    <property type="match status" value="1"/>
</dbReference>